<comment type="subcellular location">
    <subcellularLocation>
        <location evidence="1">Cytoplasm</location>
        <location evidence="1">Cytoskeleton</location>
    </subcellularLocation>
</comment>
<evidence type="ECO:0000256" key="6">
    <source>
        <dbReference type="SAM" id="MobiDB-lite"/>
    </source>
</evidence>
<dbReference type="EMBL" id="NCVQ01000005">
    <property type="protein sequence ID" value="PWZ29279.1"/>
    <property type="molecule type" value="Genomic_DNA"/>
</dbReference>
<gene>
    <name evidence="8" type="ORF">Zm00014a_003399</name>
</gene>
<evidence type="ECO:0000256" key="3">
    <source>
        <dbReference type="ARBA" id="ARBA00022701"/>
    </source>
</evidence>
<evidence type="ECO:0000313" key="8">
    <source>
        <dbReference type="EMBL" id="PWZ29279.1"/>
    </source>
</evidence>
<evidence type="ECO:0000313" key="9">
    <source>
        <dbReference type="Proteomes" id="UP000251960"/>
    </source>
</evidence>
<dbReference type="PANTHER" id="PTHR19302">
    <property type="entry name" value="GAMMA TUBULIN COMPLEX PROTEIN"/>
    <property type="match status" value="1"/>
</dbReference>
<feature type="region of interest" description="Disordered" evidence="6">
    <location>
        <begin position="1"/>
        <end position="55"/>
    </location>
</feature>
<keyword evidence="5" id="KW-0175">Coiled coil</keyword>
<evidence type="ECO:0000256" key="4">
    <source>
        <dbReference type="ARBA" id="ARBA00023212"/>
    </source>
</evidence>
<dbReference type="GO" id="GO:0000922">
    <property type="term" value="C:spindle pole"/>
    <property type="evidence" value="ECO:0007669"/>
    <property type="project" value="InterPro"/>
</dbReference>
<feature type="domain" description="Gamma tubulin complex component protein N-terminal" evidence="7">
    <location>
        <begin position="179"/>
        <end position="264"/>
    </location>
</feature>
<dbReference type="PANTHER" id="PTHR19302:SF14">
    <property type="entry name" value="GAMMA-TUBULIN COMPLEX COMPONENT 3"/>
    <property type="match status" value="1"/>
</dbReference>
<dbReference type="GO" id="GO:0007020">
    <property type="term" value="P:microtubule nucleation"/>
    <property type="evidence" value="ECO:0007669"/>
    <property type="project" value="InterPro"/>
</dbReference>
<organism evidence="8 9">
    <name type="scientific">Zea mays</name>
    <name type="common">Maize</name>
    <dbReference type="NCBI Taxonomy" id="4577"/>
    <lineage>
        <taxon>Eukaryota</taxon>
        <taxon>Viridiplantae</taxon>
        <taxon>Streptophyta</taxon>
        <taxon>Embryophyta</taxon>
        <taxon>Tracheophyta</taxon>
        <taxon>Spermatophyta</taxon>
        <taxon>Magnoliopsida</taxon>
        <taxon>Liliopsida</taxon>
        <taxon>Poales</taxon>
        <taxon>Poaceae</taxon>
        <taxon>PACMAD clade</taxon>
        <taxon>Panicoideae</taxon>
        <taxon>Andropogonodae</taxon>
        <taxon>Andropogoneae</taxon>
        <taxon>Tripsacinae</taxon>
        <taxon>Zea</taxon>
    </lineage>
</organism>
<evidence type="ECO:0000259" key="7">
    <source>
        <dbReference type="Pfam" id="PF17681"/>
    </source>
</evidence>
<proteinExistence type="predicted"/>
<keyword evidence="2" id="KW-0963">Cytoplasm</keyword>
<evidence type="ECO:0000256" key="1">
    <source>
        <dbReference type="ARBA" id="ARBA00004245"/>
    </source>
</evidence>
<name>A0A3L6F862_MAIZE</name>
<feature type="compositionally biased region" description="Low complexity" evidence="6">
    <location>
        <begin position="13"/>
        <end position="25"/>
    </location>
</feature>
<evidence type="ECO:0000256" key="5">
    <source>
        <dbReference type="SAM" id="Coils"/>
    </source>
</evidence>
<dbReference type="Pfam" id="PF17681">
    <property type="entry name" value="GCP_N_terminal"/>
    <property type="match status" value="1"/>
</dbReference>
<feature type="coiled-coil region" evidence="5">
    <location>
        <begin position="79"/>
        <end position="120"/>
    </location>
</feature>
<dbReference type="InterPro" id="IPR007259">
    <property type="entry name" value="GCP"/>
</dbReference>
<dbReference type="InterPro" id="IPR041470">
    <property type="entry name" value="GCP_N"/>
</dbReference>
<keyword evidence="4" id="KW-0206">Cytoskeleton</keyword>
<dbReference type="GO" id="GO:0005874">
    <property type="term" value="C:microtubule"/>
    <property type="evidence" value="ECO:0007669"/>
    <property type="project" value="UniProtKB-KW"/>
</dbReference>
<reference evidence="8 9" key="1">
    <citation type="journal article" date="2018" name="Nat. Genet.">
        <title>Extensive intraspecific gene order and gene structural variations between Mo17 and other maize genomes.</title>
        <authorList>
            <person name="Sun S."/>
            <person name="Zhou Y."/>
            <person name="Chen J."/>
            <person name="Shi J."/>
            <person name="Zhao H."/>
            <person name="Zhao H."/>
            <person name="Song W."/>
            <person name="Zhang M."/>
            <person name="Cui Y."/>
            <person name="Dong X."/>
            <person name="Liu H."/>
            <person name="Ma X."/>
            <person name="Jiao Y."/>
            <person name="Wang B."/>
            <person name="Wei X."/>
            <person name="Stein J.C."/>
            <person name="Glaubitz J.C."/>
            <person name="Lu F."/>
            <person name="Yu G."/>
            <person name="Liang C."/>
            <person name="Fengler K."/>
            <person name="Li B."/>
            <person name="Rafalski A."/>
            <person name="Schnable P.S."/>
            <person name="Ware D.H."/>
            <person name="Buckler E.S."/>
            <person name="Lai J."/>
        </authorList>
    </citation>
    <scope>NUCLEOTIDE SEQUENCE [LARGE SCALE GENOMIC DNA]</scope>
    <source>
        <strain evidence="9">cv. Missouri 17</strain>
        <tissue evidence="8">Seedling</tissue>
    </source>
</reference>
<dbReference type="Proteomes" id="UP000251960">
    <property type="component" value="Chromosome 4"/>
</dbReference>
<protein>
    <submittedName>
        <fullName evidence="8">Gamma-tubulin complex component 3</fullName>
    </submittedName>
</protein>
<dbReference type="AlphaFoldDB" id="A0A3L6F862"/>
<dbReference type="GO" id="GO:0043015">
    <property type="term" value="F:gamma-tubulin binding"/>
    <property type="evidence" value="ECO:0007669"/>
    <property type="project" value="InterPro"/>
</dbReference>
<sequence length="271" mass="30978">MNPTASERPRNRPTPATATAPARPRNCPRETPASRSARLAPPTPLQRRPPPHHHCRCRKRRWIQHRLPPPLVIIDIRASRLLNNEIRVLKDELQRTNLELESFKEKIKENQEKIKLNKQLPYLIGNIVEVLSLSIRQGILEMNPDDEAEEDGANIDLDSQRKVKCVVLKTSTRQVHWTAVWLAEPAVRMRLMAVLVDGCWGLSGGAMAGVIHGQAQHGDPMFQKFAGRLLHRVCSPLFEMVRSWVLEGELEDVFAEFFIVGQPVNYQPERR</sequence>
<comment type="caution">
    <text evidence="8">The sequence shown here is derived from an EMBL/GenBank/DDBJ whole genome shotgun (WGS) entry which is preliminary data.</text>
</comment>
<evidence type="ECO:0000256" key="2">
    <source>
        <dbReference type="ARBA" id="ARBA00022490"/>
    </source>
</evidence>
<accession>A0A3L6F862</accession>
<keyword evidence="3" id="KW-0493">Microtubule</keyword>
<dbReference type="GO" id="GO:0005815">
    <property type="term" value="C:microtubule organizing center"/>
    <property type="evidence" value="ECO:0007669"/>
    <property type="project" value="InterPro"/>
</dbReference>